<keyword evidence="3 6" id="KW-0489">Methyltransferase</keyword>
<comment type="caution">
    <text evidence="8">The sequence shown here is derived from an EMBL/GenBank/DDBJ whole genome shotgun (WGS) entry which is preliminary data.</text>
</comment>
<comment type="function">
    <text evidence="6">Specifically methylates the N7 position of a guanine in 16S rRNA.</text>
</comment>
<gene>
    <name evidence="6" type="primary">rsmG</name>
    <name evidence="8" type="ORF">GCM10022242_38030</name>
</gene>
<evidence type="ECO:0000313" key="8">
    <source>
        <dbReference type="EMBL" id="GAA3833360.1"/>
    </source>
</evidence>
<protein>
    <recommendedName>
        <fullName evidence="6">Ribosomal RNA small subunit methyltransferase G</fullName>
        <ecNumber evidence="6">2.1.1.-</ecNumber>
    </recommendedName>
    <alternativeName>
        <fullName evidence="6">16S rRNA 7-methylguanosine methyltransferase</fullName>
        <shortName evidence="6">16S rRNA m7G methyltransferase</shortName>
    </alternativeName>
</protein>
<feature type="binding site" evidence="6">
    <location>
        <position position="148"/>
    </location>
    <ligand>
        <name>S-adenosyl-L-methionine</name>
        <dbReference type="ChEBI" id="CHEBI:59789"/>
    </ligand>
</feature>
<evidence type="ECO:0000313" key="9">
    <source>
        <dbReference type="Proteomes" id="UP001501821"/>
    </source>
</evidence>
<keyword evidence="4 6" id="KW-0808">Transferase</keyword>
<feature type="binding site" evidence="6">
    <location>
        <position position="87"/>
    </location>
    <ligand>
        <name>S-adenosyl-L-methionine</name>
        <dbReference type="ChEBI" id="CHEBI:59789"/>
    </ligand>
</feature>
<comment type="caution">
    <text evidence="6">Lacks conserved residue(s) required for the propagation of feature annotation.</text>
</comment>
<keyword evidence="9" id="KW-1185">Reference proteome</keyword>
<dbReference type="SUPFAM" id="SSF53335">
    <property type="entry name" value="S-adenosyl-L-methionine-dependent methyltransferases"/>
    <property type="match status" value="1"/>
</dbReference>
<feature type="compositionally biased region" description="Basic residues" evidence="7">
    <location>
        <begin position="244"/>
        <end position="254"/>
    </location>
</feature>
<keyword evidence="5 6" id="KW-0949">S-adenosyl-L-methionine</keyword>
<keyword evidence="1 6" id="KW-0963">Cytoplasm</keyword>
<evidence type="ECO:0000256" key="4">
    <source>
        <dbReference type="ARBA" id="ARBA00022679"/>
    </source>
</evidence>
<keyword evidence="2 6" id="KW-0698">rRNA processing</keyword>
<dbReference type="EC" id="2.1.1.-" evidence="6"/>
<dbReference type="RefSeq" id="WP_344778464.1">
    <property type="nucleotide sequence ID" value="NZ_BAABAH010000018.1"/>
</dbReference>
<feature type="compositionally biased region" description="Low complexity" evidence="7">
    <location>
        <begin position="233"/>
        <end position="243"/>
    </location>
</feature>
<dbReference type="NCBIfam" id="TIGR00138">
    <property type="entry name" value="rsmG_gidB"/>
    <property type="match status" value="1"/>
</dbReference>
<dbReference type="Proteomes" id="UP001501821">
    <property type="component" value="Unassembled WGS sequence"/>
</dbReference>
<dbReference type="EMBL" id="BAABAH010000018">
    <property type="protein sequence ID" value="GAA3833360.1"/>
    <property type="molecule type" value="Genomic_DNA"/>
</dbReference>
<dbReference type="Gene3D" id="3.40.50.150">
    <property type="entry name" value="Vaccinia Virus protein VP39"/>
    <property type="match status" value="1"/>
</dbReference>
<dbReference type="PANTHER" id="PTHR31760">
    <property type="entry name" value="S-ADENOSYL-L-METHIONINE-DEPENDENT METHYLTRANSFERASES SUPERFAMILY PROTEIN"/>
    <property type="match status" value="1"/>
</dbReference>
<evidence type="ECO:0000256" key="7">
    <source>
        <dbReference type="SAM" id="MobiDB-lite"/>
    </source>
</evidence>
<dbReference type="InterPro" id="IPR003682">
    <property type="entry name" value="rRNA_ssu_MeTfrase_G"/>
</dbReference>
<reference evidence="9" key="1">
    <citation type="journal article" date="2019" name="Int. J. Syst. Evol. Microbiol.">
        <title>The Global Catalogue of Microorganisms (GCM) 10K type strain sequencing project: providing services to taxonomists for standard genome sequencing and annotation.</title>
        <authorList>
            <consortium name="The Broad Institute Genomics Platform"/>
            <consortium name="The Broad Institute Genome Sequencing Center for Infectious Disease"/>
            <person name="Wu L."/>
            <person name="Ma J."/>
        </authorList>
    </citation>
    <scope>NUCLEOTIDE SEQUENCE [LARGE SCALE GENOMIC DNA]</scope>
    <source>
        <strain evidence="9">JCM 16953</strain>
    </source>
</reference>
<name>A0ABP7J477_9ACTN</name>
<dbReference type="PANTHER" id="PTHR31760:SF0">
    <property type="entry name" value="S-ADENOSYL-L-METHIONINE-DEPENDENT METHYLTRANSFERASES SUPERFAMILY PROTEIN"/>
    <property type="match status" value="1"/>
</dbReference>
<dbReference type="InterPro" id="IPR029063">
    <property type="entry name" value="SAM-dependent_MTases_sf"/>
</dbReference>
<accession>A0ABP7J477</accession>
<proteinExistence type="inferred from homology"/>
<evidence type="ECO:0000256" key="3">
    <source>
        <dbReference type="ARBA" id="ARBA00022603"/>
    </source>
</evidence>
<feature type="region of interest" description="Disordered" evidence="7">
    <location>
        <begin position="229"/>
        <end position="263"/>
    </location>
</feature>
<evidence type="ECO:0000256" key="5">
    <source>
        <dbReference type="ARBA" id="ARBA00022691"/>
    </source>
</evidence>
<feature type="binding site" evidence="6">
    <location>
        <position position="82"/>
    </location>
    <ligand>
        <name>S-adenosyl-L-methionine</name>
        <dbReference type="ChEBI" id="CHEBI:59789"/>
    </ligand>
</feature>
<evidence type="ECO:0000256" key="2">
    <source>
        <dbReference type="ARBA" id="ARBA00022552"/>
    </source>
</evidence>
<comment type="similarity">
    <text evidence="6">Belongs to the methyltransferase superfamily. RNA methyltransferase RsmG family.</text>
</comment>
<dbReference type="Pfam" id="PF02527">
    <property type="entry name" value="GidB"/>
    <property type="match status" value="1"/>
</dbReference>
<sequence length="263" mass="27483">MKPSGAEDTGSAGPGPPPPAAVALFGDRIDAAERYVGLLATDGILRGLIGPREAPRLWDRHVLNSALLADAVPEGASVADVGSGAGLPGLVVAIARPDLRVTLVEPLLRRTTFLLEAVEALGLGNVVVRRDRADALHGSARFDAVTARAVAPLERLLGWCMPLVAPEGALLAMKGSSADDEVAAAGPTLRRLGCGEPVVEVFGGDLAREYPDVEPIRVVRVTWADPARVSWPTSGSRSGTAPRSARRTAARGRRQPPGTRTQR</sequence>
<organism evidence="8 9">
    <name type="scientific">Nocardioides panacisoli</name>
    <dbReference type="NCBI Taxonomy" id="627624"/>
    <lineage>
        <taxon>Bacteria</taxon>
        <taxon>Bacillati</taxon>
        <taxon>Actinomycetota</taxon>
        <taxon>Actinomycetes</taxon>
        <taxon>Propionibacteriales</taxon>
        <taxon>Nocardioidaceae</taxon>
        <taxon>Nocardioides</taxon>
    </lineage>
</organism>
<comment type="subcellular location">
    <subcellularLocation>
        <location evidence="6">Cytoplasm</location>
    </subcellularLocation>
</comment>
<dbReference type="HAMAP" id="MF_00074">
    <property type="entry name" value="16SrRNA_methyltr_G"/>
    <property type="match status" value="1"/>
</dbReference>
<evidence type="ECO:0000256" key="6">
    <source>
        <dbReference type="HAMAP-Rule" id="MF_00074"/>
    </source>
</evidence>
<evidence type="ECO:0000256" key="1">
    <source>
        <dbReference type="ARBA" id="ARBA00022490"/>
    </source>
</evidence>